<evidence type="ECO:0000313" key="3">
    <source>
        <dbReference type="Proteomes" id="UP001448207"/>
    </source>
</evidence>
<evidence type="ECO:0000256" key="1">
    <source>
        <dbReference type="SAM" id="MobiDB-lite"/>
    </source>
</evidence>
<name>A0ABR3AUV5_PHYBL</name>
<keyword evidence="3" id="KW-1185">Reference proteome</keyword>
<feature type="region of interest" description="Disordered" evidence="1">
    <location>
        <begin position="247"/>
        <end position="269"/>
    </location>
</feature>
<accession>A0ABR3AUV5</accession>
<reference evidence="2 3" key="1">
    <citation type="submission" date="2024-04" db="EMBL/GenBank/DDBJ databases">
        <title>Symmetric and asymmetric DNA N6-adenine methylation regulates different biological responses in Mucorales.</title>
        <authorList>
            <consortium name="Lawrence Berkeley National Laboratory"/>
            <person name="Lax C."/>
            <person name="Mondo S.J."/>
            <person name="Osorio-Concepcion M."/>
            <person name="Muszewska A."/>
            <person name="Corrochano-Luque M."/>
            <person name="Gutierrez G."/>
            <person name="Riley R."/>
            <person name="Lipzen A."/>
            <person name="Guo J."/>
            <person name="Hundley H."/>
            <person name="Amirebrahimi M."/>
            <person name="Ng V."/>
            <person name="Lorenzo-Gutierrez D."/>
            <person name="Binder U."/>
            <person name="Yang J."/>
            <person name="Song Y."/>
            <person name="Canovas D."/>
            <person name="Navarro E."/>
            <person name="Freitag M."/>
            <person name="Gabaldon T."/>
            <person name="Grigoriev I.V."/>
            <person name="Corrochano L.M."/>
            <person name="Nicolas F.E."/>
            <person name="Garre V."/>
        </authorList>
    </citation>
    <scope>NUCLEOTIDE SEQUENCE [LARGE SCALE GENOMIC DNA]</scope>
    <source>
        <strain evidence="2 3">L51</strain>
    </source>
</reference>
<sequence>MLRSATSLVQGITTPLTARTGAAWASQRLFSNTAQCFNDEPTKATEDSSESEAAPAIEEEPLKTSRRRRRFHDWVRGQGARFSRPSLGTTNYLGPTPFPNNPLFQPRPPLTDARRQEIYDVYVSDPENWTIRKLATKFGLSLKRVDAVLKLKNAEKEMTANGIALQKKFAKSMEQLMGADLAQVSINEPLVDVFPNVGKPKFKTLEEDAVFAPEDAAKALNREVFKELENQAIAREESEFAFQSASRAAAAEPKSHTKRSTFVIVDTSN</sequence>
<dbReference type="PANTHER" id="PTHR28158">
    <property type="entry name" value="37S RIBOSOMAL PROTEIN S35, MITOCHONDRIAL"/>
    <property type="match status" value="1"/>
</dbReference>
<evidence type="ECO:0000313" key="2">
    <source>
        <dbReference type="EMBL" id="KAL0082918.1"/>
    </source>
</evidence>
<protein>
    <submittedName>
        <fullName evidence="2">Eukaryotic mitochondrial regulator protein-domain-containing protein</fullName>
    </submittedName>
</protein>
<comment type="caution">
    <text evidence="2">The sequence shown here is derived from an EMBL/GenBank/DDBJ whole genome shotgun (WGS) entry which is preliminary data.</text>
</comment>
<feature type="region of interest" description="Disordered" evidence="1">
    <location>
        <begin position="39"/>
        <end position="65"/>
    </location>
</feature>
<dbReference type="Proteomes" id="UP001448207">
    <property type="component" value="Unassembled WGS sequence"/>
</dbReference>
<gene>
    <name evidence="2" type="ORF">J3Q64DRAFT_1152219</name>
</gene>
<dbReference type="EMBL" id="JBCLYO010000014">
    <property type="protein sequence ID" value="KAL0082918.1"/>
    <property type="molecule type" value="Genomic_DNA"/>
</dbReference>
<organism evidence="2 3">
    <name type="scientific">Phycomyces blakesleeanus</name>
    <dbReference type="NCBI Taxonomy" id="4837"/>
    <lineage>
        <taxon>Eukaryota</taxon>
        <taxon>Fungi</taxon>
        <taxon>Fungi incertae sedis</taxon>
        <taxon>Mucoromycota</taxon>
        <taxon>Mucoromycotina</taxon>
        <taxon>Mucoromycetes</taxon>
        <taxon>Mucorales</taxon>
        <taxon>Phycomycetaceae</taxon>
        <taxon>Phycomyces</taxon>
    </lineage>
</organism>
<proteinExistence type="predicted"/>
<dbReference type="Pfam" id="PF12298">
    <property type="entry name" value="Bot1p"/>
    <property type="match status" value="1"/>
</dbReference>
<dbReference type="InterPro" id="IPR021036">
    <property type="entry name" value="Ribosomal_mS45"/>
</dbReference>
<dbReference type="PANTHER" id="PTHR28158:SF1">
    <property type="entry name" value="SMALL RIBOSOMAL SUBUNIT PROTEIN MS45"/>
    <property type="match status" value="1"/>
</dbReference>